<proteinExistence type="predicted"/>
<reference evidence="2 4" key="2">
    <citation type="submission" date="2018-12" db="EMBL/GenBank/DDBJ databases">
        <authorList>
            <consortium name="Pathogen Informatics"/>
        </authorList>
    </citation>
    <scope>NUCLEOTIDE SEQUENCE [LARGE SCALE GENOMIC DNA]</scope>
    <source>
        <strain evidence="2 4">NCTC13489</strain>
    </source>
</reference>
<evidence type="ECO:0000313" key="2">
    <source>
        <dbReference type="EMBL" id="VEH99825.1"/>
    </source>
</evidence>
<evidence type="ECO:0000313" key="3">
    <source>
        <dbReference type="Proteomes" id="UP000028349"/>
    </source>
</evidence>
<dbReference type="OrthoDB" id="827255at2"/>
<dbReference type="RefSeq" id="WP_034718986.1">
    <property type="nucleotide sequence ID" value="NZ_FOIX01000004.1"/>
</dbReference>
<organism evidence="2 4">
    <name type="scientific">Kaistella antarctica</name>
    <dbReference type="NCBI Taxonomy" id="266748"/>
    <lineage>
        <taxon>Bacteria</taxon>
        <taxon>Pseudomonadati</taxon>
        <taxon>Bacteroidota</taxon>
        <taxon>Flavobacteriia</taxon>
        <taxon>Flavobacteriales</taxon>
        <taxon>Weeksellaceae</taxon>
        <taxon>Chryseobacterium group</taxon>
        <taxon>Kaistella</taxon>
    </lineage>
</organism>
<dbReference type="EMBL" id="JPEP01000002">
    <property type="protein sequence ID" value="KEY18594.1"/>
    <property type="molecule type" value="Genomic_DNA"/>
</dbReference>
<evidence type="ECO:0000313" key="4">
    <source>
        <dbReference type="Proteomes" id="UP000270036"/>
    </source>
</evidence>
<dbReference type="Pfam" id="PF10884">
    <property type="entry name" value="DUF2683"/>
    <property type="match status" value="1"/>
</dbReference>
<reference evidence="1 3" key="1">
    <citation type="submission" date="2014-07" db="EMBL/GenBank/DDBJ databases">
        <authorList>
            <person name="Pisani N.G."/>
            <person name="Newman J.D."/>
        </authorList>
    </citation>
    <scope>NUCLEOTIDE SEQUENCE [LARGE SCALE GENOMIC DNA]</scope>
    <source>
        <strain evidence="1 3">LMG 24720</strain>
    </source>
</reference>
<keyword evidence="3" id="KW-1185">Reference proteome</keyword>
<dbReference type="KEGG" id="cant:NCTC13489_01793"/>
<dbReference type="InterPro" id="IPR020271">
    <property type="entry name" value="Uncharacterised_MJ1172"/>
</dbReference>
<evidence type="ECO:0000313" key="1">
    <source>
        <dbReference type="EMBL" id="KEY18594.1"/>
    </source>
</evidence>
<dbReference type="Proteomes" id="UP000028349">
    <property type="component" value="Unassembled WGS sequence"/>
</dbReference>
<sequence length="72" mass="8265">METQNIFILEPSTSEEANALKAFATALKIKFEIKEKSYNSEFVAKIQESQKQIQEGKVTRVKKENLKEFLGI</sequence>
<accession>A0A3S4YKA5</accession>
<name>A0A3S4YKA5_9FLAO</name>
<dbReference type="AlphaFoldDB" id="A0A3S4YKA5"/>
<dbReference type="EMBL" id="LR134441">
    <property type="protein sequence ID" value="VEH99825.1"/>
    <property type="molecule type" value="Genomic_DNA"/>
</dbReference>
<protein>
    <submittedName>
        <fullName evidence="2">Uncharacterized protein</fullName>
    </submittedName>
</protein>
<dbReference type="Proteomes" id="UP000270036">
    <property type="component" value="Chromosome"/>
</dbReference>
<gene>
    <name evidence="1" type="ORF">HY04_08840</name>
    <name evidence="2" type="ORF">NCTC13489_01793</name>
</gene>
<dbReference type="STRING" id="266748.HY04_08840"/>